<dbReference type="AlphaFoldDB" id="A0A6C0F987"/>
<organism evidence="1">
    <name type="scientific">viral metagenome</name>
    <dbReference type="NCBI Taxonomy" id="1070528"/>
    <lineage>
        <taxon>unclassified sequences</taxon>
        <taxon>metagenomes</taxon>
        <taxon>organismal metagenomes</taxon>
    </lineage>
</organism>
<dbReference type="EMBL" id="MN738802">
    <property type="protein sequence ID" value="QHT37644.1"/>
    <property type="molecule type" value="Genomic_DNA"/>
</dbReference>
<accession>A0A6C0F987</accession>
<evidence type="ECO:0000313" key="1">
    <source>
        <dbReference type="EMBL" id="QHT37644.1"/>
    </source>
</evidence>
<proteinExistence type="predicted"/>
<sequence length="117" mass="14259">MNKRFKRFLYISSIILFLISFPIKFAYDLRQHKLNSFTRTIQIKKRRLRTIGVILPELYFWDKNNIKYKWRDSILFGKYSFVSEQLKIKKGNQVTIKGYTTNYIPFGKRYNVVYDIL</sequence>
<protein>
    <submittedName>
        <fullName evidence="1">Uncharacterized protein</fullName>
    </submittedName>
</protein>
<reference evidence="1" key="1">
    <citation type="journal article" date="2020" name="Nature">
        <title>Giant virus diversity and host interactions through global metagenomics.</title>
        <authorList>
            <person name="Schulz F."/>
            <person name="Roux S."/>
            <person name="Paez-Espino D."/>
            <person name="Jungbluth S."/>
            <person name="Walsh D.A."/>
            <person name="Denef V.J."/>
            <person name="McMahon K.D."/>
            <person name="Konstantinidis K.T."/>
            <person name="Eloe-Fadrosh E.A."/>
            <person name="Kyrpides N.C."/>
            <person name="Woyke T."/>
        </authorList>
    </citation>
    <scope>NUCLEOTIDE SEQUENCE</scope>
    <source>
        <strain evidence="1">GVMAG-S-ERX555997-44</strain>
    </source>
</reference>
<name>A0A6C0F987_9ZZZZ</name>